<dbReference type="InterPro" id="IPR036179">
    <property type="entry name" value="Ig-like_dom_sf"/>
</dbReference>
<feature type="domain" description="Immunoglobulin V-set" evidence="1">
    <location>
        <begin position="7"/>
        <end position="116"/>
    </location>
</feature>
<feature type="non-terminal residue" evidence="2">
    <location>
        <position position="1"/>
    </location>
</feature>
<evidence type="ECO:0000313" key="2">
    <source>
        <dbReference type="EMBL" id="KAL0161421.1"/>
    </source>
</evidence>
<organism evidence="2 3">
    <name type="scientific">Cirrhinus mrigala</name>
    <name type="common">Mrigala</name>
    <dbReference type="NCBI Taxonomy" id="683832"/>
    <lineage>
        <taxon>Eukaryota</taxon>
        <taxon>Metazoa</taxon>
        <taxon>Chordata</taxon>
        <taxon>Craniata</taxon>
        <taxon>Vertebrata</taxon>
        <taxon>Euteleostomi</taxon>
        <taxon>Actinopterygii</taxon>
        <taxon>Neopterygii</taxon>
        <taxon>Teleostei</taxon>
        <taxon>Ostariophysi</taxon>
        <taxon>Cypriniformes</taxon>
        <taxon>Cyprinidae</taxon>
        <taxon>Labeoninae</taxon>
        <taxon>Labeonini</taxon>
        <taxon>Cirrhinus</taxon>
    </lineage>
</organism>
<protein>
    <recommendedName>
        <fullName evidence="1">Immunoglobulin V-set domain-containing protein</fullName>
    </recommendedName>
</protein>
<dbReference type="Gene3D" id="2.60.40.10">
    <property type="entry name" value="Immunoglobulins"/>
    <property type="match status" value="1"/>
</dbReference>
<evidence type="ECO:0000313" key="3">
    <source>
        <dbReference type="Proteomes" id="UP001529510"/>
    </source>
</evidence>
<sequence length="118" mass="13417">VNDTGVKSVTGLKGDSVTLYTDVPDIQRYAVIRWWFGQQNSTIAEINRTPSDEKTGRNFNTYYGPDERFRDRLQLDNQTGSMTIRNIETSHSGIYEAEIISSSRKHTIHKSFTVTVGE</sequence>
<dbReference type="PANTHER" id="PTHR21063:SF4">
    <property type="entry name" value="CD48 ANTIGEN-RELATED"/>
    <property type="match status" value="1"/>
</dbReference>
<dbReference type="AlphaFoldDB" id="A0ABD0NKJ1"/>
<dbReference type="EMBL" id="JAMKFB020000022">
    <property type="protein sequence ID" value="KAL0161421.1"/>
    <property type="molecule type" value="Genomic_DNA"/>
</dbReference>
<dbReference type="SUPFAM" id="SSF48726">
    <property type="entry name" value="Immunoglobulin"/>
    <property type="match status" value="1"/>
</dbReference>
<dbReference type="PANTHER" id="PTHR21063">
    <property type="entry name" value="LFA-3"/>
    <property type="match status" value="1"/>
</dbReference>
<dbReference type="Pfam" id="PF07686">
    <property type="entry name" value="V-set"/>
    <property type="match status" value="1"/>
</dbReference>
<reference evidence="2 3" key="1">
    <citation type="submission" date="2024-05" db="EMBL/GenBank/DDBJ databases">
        <title>Genome sequencing and assembly of Indian major carp, Cirrhinus mrigala (Hamilton, 1822).</title>
        <authorList>
            <person name="Mohindra V."/>
            <person name="Chowdhury L.M."/>
            <person name="Lal K."/>
            <person name="Jena J.K."/>
        </authorList>
    </citation>
    <scope>NUCLEOTIDE SEQUENCE [LARGE SCALE GENOMIC DNA]</scope>
    <source>
        <strain evidence="2">CM1030</strain>
        <tissue evidence="2">Blood</tissue>
    </source>
</reference>
<proteinExistence type="predicted"/>
<keyword evidence="3" id="KW-1185">Reference proteome</keyword>
<dbReference type="InterPro" id="IPR013783">
    <property type="entry name" value="Ig-like_fold"/>
</dbReference>
<evidence type="ECO:0000259" key="1">
    <source>
        <dbReference type="Pfam" id="PF07686"/>
    </source>
</evidence>
<dbReference type="Proteomes" id="UP001529510">
    <property type="component" value="Unassembled WGS sequence"/>
</dbReference>
<accession>A0ABD0NKJ1</accession>
<name>A0ABD0NKJ1_CIRMR</name>
<comment type="caution">
    <text evidence="2">The sequence shown here is derived from an EMBL/GenBank/DDBJ whole genome shotgun (WGS) entry which is preliminary data.</text>
</comment>
<gene>
    <name evidence="2" type="ORF">M9458_045146</name>
</gene>
<dbReference type="InterPro" id="IPR013106">
    <property type="entry name" value="Ig_V-set"/>
</dbReference>